<evidence type="ECO:0000313" key="17">
    <source>
        <dbReference type="Proteomes" id="UP000053593"/>
    </source>
</evidence>
<keyword evidence="7 13" id="KW-0479">Metal-binding</keyword>
<keyword evidence="15" id="KW-0732">Signal</keyword>
<feature type="binding site" description="axial binding residue" evidence="13">
    <location>
        <position position="470"/>
    </location>
    <ligand>
        <name>heme</name>
        <dbReference type="ChEBI" id="CHEBI:30413"/>
    </ligand>
    <ligandPart>
        <name>Fe</name>
        <dbReference type="ChEBI" id="CHEBI:18248"/>
    </ligandPart>
</feature>
<dbReference type="InterPro" id="IPR001128">
    <property type="entry name" value="Cyt_P450"/>
</dbReference>
<dbReference type="PANTHER" id="PTHR24305:SF166">
    <property type="entry name" value="CYTOCHROME P450 12A4, MITOCHONDRIAL-RELATED"/>
    <property type="match status" value="1"/>
</dbReference>
<evidence type="ECO:0000256" key="14">
    <source>
        <dbReference type="RuleBase" id="RU000461"/>
    </source>
</evidence>
<comment type="pathway">
    <text evidence="3">Secondary metabolite biosynthesis; terpenoid biosynthesis.</text>
</comment>
<keyword evidence="12" id="KW-0472">Membrane</keyword>
<dbReference type="Proteomes" id="UP000053593">
    <property type="component" value="Unassembled WGS sequence"/>
</dbReference>
<dbReference type="SUPFAM" id="SSF48264">
    <property type="entry name" value="Cytochrome P450"/>
    <property type="match status" value="1"/>
</dbReference>
<evidence type="ECO:0000256" key="7">
    <source>
        <dbReference type="ARBA" id="ARBA00022723"/>
    </source>
</evidence>
<evidence type="ECO:0000256" key="5">
    <source>
        <dbReference type="ARBA" id="ARBA00022617"/>
    </source>
</evidence>
<evidence type="ECO:0000256" key="3">
    <source>
        <dbReference type="ARBA" id="ARBA00004721"/>
    </source>
</evidence>
<evidence type="ECO:0000256" key="15">
    <source>
        <dbReference type="SAM" id="SignalP"/>
    </source>
</evidence>
<dbReference type="PRINTS" id="PR00385">
    <property type="entry name" value="P450"/>
</dbReference>
<dbReference type="GO" id="GO:0016020">
    <property type="term" value="C:membrane"/>
    <property type="evidence" value="ECO:0007669"/>
    <property type="project" value="UniProtKB-SubCell"/>
</dbReference>
<keyword evidence="9 14" id="KW-0560">Oxidoreductase</keyword>
<keyword evidence="8" id="KW-1133">Transmembrane helix</keyword>
<feature type="signal peptide" evidence="15">
    <location>
        <begin position="1"/>
        <end position="20"/>
    </location>
</feature>
<dbReference type="OrthoDB" id="3203564at2759"/>
<dbReference type="GO" id="GO:0005506">
    <property type="term" value="F:iron ion binding"/>
    <property type="evidence" value="ECO:0007669"/>
    <property type="project" value="InterPro"/>
</dbReference>
<dbReference type="InterPro" id="IPR017972">
    <property type="entry name" value="Cyt_P450_CS"/>
</dbReference>
<dbReference type="PROSITE" id="PS00086">
    <property type="entry name" value="CYTOCHROME_P450"/>
    <property type="match status" value="1"/>
</dbReference>
<evidence type="ECO:0000256" key="9">
    <source>
        <dbReference type="ARBA" id="ARBA00023002"/>
    </source>
</evidence>
<dbReference type="InterPro" id="IPR036396">
    <property type="entry name" value="Cyt_P450_sf"/>
</dbReference>
<keyword evidence="17" id="KW-1185">Reference proteome</keyword>
<evidence type="ECO:0000256" key="10">
    <source>
        <dbReference type="ARBA" id="ARBA00023004"/>
    </source>
</evidence>
<dbReference type="Pfam" id="PF00067">
    <property type="entry name" value="p450"/>
    <property type="match status" value="1"/>
</dbReference>
<comment type="subcellular location">
    <subcellularLocation>
        <location evidence="2">Membrane</location>
    </subcellularLocation>
</comment>
<dbReference type="GO" id="GO:0004497">
    <property type="term" value="F:monooxygenase activity"/>
    <property type="evidence" value="ECO:0007669"/>
    <property type="project" value="UniProtKB-KW"/>
</dbReference>
<dbReference type="GO" id="GO:0020037">
    <property type="term" value="F:heme binding"/>
    <property type="evidence" value="ECO:0007669"/>
    <property type="project" value="InterPro"/>
</dbReference>
<dbReference type="PRINTS" id="PR00463">
    <property type="entry name" value="EP450I"/>
</dbReference>
<keyword evidence="10 13" id="KW-0408">Iron</keyword>
<feature type="chain" id="PRO_5002207966" description="Cytochrome P450" evidence="15">
    <location>
        <begin position="21"/>
        <end position="528"/>
    </location>
</feature>
<name>A0A0D0BTX9_9AGAR</name>
<protein>
    <recommendedName>
        <fullName evidence="18">Cytochrome P450</fullName>
    </recommendedName>
</protein>
<gene>
    <name evidence="16" type="ORF">GYMLUDRAFT_207626</name>
</gene>
<keyword evidence="6" id="KW-0812">Transmembrane</keyword>
<evidence type="ECO:0000256" key="6">
    <source>
        <dbReference type="ARBA" id="ARBA00022692"/>
    </source>
</evidence>
<dbReference type="HOGENOM" id="CLU_001570_5_11_1"/>
<evidence type="ECO:0000256" key="1">
    <source>
        <dbReference type="ARBA" id="ARBA00001971"/>
    </source>
</evidence>
<dbReference type="Gene3D" id="1.10.630.10">
    <property type="entry name" value="Cytochrome P450"/>
    <property type="match status" value="1"/>
</dbReference>
<dbReference type="AlphaFoldDB" id="A0A0D0BTX9"/>
<evidence type="ECO:0000256" key="11">
    <source>
        <dbReference type="ARBA" id="ARBA00023033"/>
    </source>
</evidence>
<dbReference type="EMBL" id="KN834834">
    <property type="protein sequence ID" value="KIK53044.1"/>
    <property type="molecule type" value="Genomic_DNA"/>
</dbReference>
<keyword evidence="5 13" id="KW-0349">Heme</keyword>
<accession>A0A0D0BTX9</accession>
<evidence type="ECO:0000256" key="4">
    <source>
        <dbReference type="ARBA" id="ARBA00010617"/>
    </source>
</evidence>
<evidence type="ECO:0000313" key="16">
    <source>
        <dbReference type="EMBL" id="KIK53044.1"/>
    </source>
</evidence>
<dbReference type="InterPro" id="IPR002401">
    <property type="entry name" value="Cyt_P450_E_grp-I"/>
</dbReference>
<proteinExistence type="inferred from homology"/>
<dbReference type="GO" id="GO:0016705">
    <property type="term" value="F:oxidoreductase activity, acting on paired donors, with incorporation or reduction of molecular oxygen"/>
    <property type="evidence" value="ECO:0007669"/>
    <property type="project" value="InterPro"/>
</dbReference>
<keyword evidence="11 14" id="KW-0503">Monooxygenase</keyword>
<dbReference type="PANTHER" id="PTHR24305">
    <property type="entry name" value="CYTOCHROME P450"/>
    <property type="match status" value="1"/>
</dbReference>
<reference evidence="16 17" key="1">
    <citation type="submission" date="2014-04" db="EMBL/GenBank/DDBJ databases">
        <title>Evolutionary Origins and Diversification of the Mycorrhizal Mutualists.</title>
        <authorList>
            <consortium name="DOE Joint Genome Institute"/>
            <consortium name="Mycorrhizal Genomics Consortium"/>
            <person name="Kohler A."/>
            <person name="Kuo A."/>
            <person name="Nagy L.G."/>
            <person name="Floudas D."/>
            <person name="Copeland A."/>
            <person name="Barry K.W."/>
            <person name="Cichocki N."/>
            <person name="Veneault-Fourrey C."/>
            <person name="LaButti K."/>
            <person name="Lindquist E.A."/>
            <person name="Lipzen A."/>
            <person name="Lundell T."/>
            <person name="Morin E."/>
            <person name="Murat C."/>
            <person name="Riley R."/>
            <person name="Ohm R."/>
            <person name="Sun H."/>
            <person name="Tunlid A."/>
            <person name="Henrissat B."/>
            <person name="Grigoriev I.V."/>
            <person name="Hibbett D.S."/>
            <person name="Martin F."/>
        </authorList>
    </citation>
    <scope>NUCLEOTIDE SEQUENCE [LARGE SCALE GENOMIC DNA]</scope>
    <source>
        <strain evidence="16 17">FD-317 M1</strain>
    </source>
</reference>
<organism evidence="16 17">
    <name type="scientific">Collybiopsis luxurians FD-317 M1</name>
    <dbReference type="NCBI Taxonomy" id="944289"/>
    <lineage>
        <taxon>Eukaryota</taxon>
        <taxon>Fungi</taxon>
        <taxon>Dikarya</taxon>
        <taxon>Basidiomycota</taxon>
        <taxon>Agaricomycotina</taxon>
        <taxon>Agaricomycetes</taxon>
        <taxon>Agaricomycetidae</taxon>
        <taxon>Agaricales</taxon>
        <taxon>Marasmiineae</taxon>
        <taxon>Omphalotaceae</taxon>
        <taxon>Collybiopsis</taxon>
        <taxon>Collybiopsis luxurians</taxon>
    </lineage>
</organism>
<comment type="similarity">
    <text evidence="4 14">Belongs to the cytochrome P450 family.</text>
</comment>
<comment type="cofactor">
    <cofactor evidence="1 13">
        <name>heme</name>
        <dbReference type="ChEBI" id="CHEBI:30413"/>
    </cofactor>
</comment>
<evidence type="ECO:0000256" key="2">
    <source>
        <dbReference type="ARBA" id="ARBA00004370"/>
    </source>
</evidence>
<evidence type="ECO:0000256" key="12">
    <source>
        <dbReference type="ARBA" id="ARBA00023136"/>
    </source>
</evidence>
<sequence length="528" mass="59745">MSSSQFVLAFVISILGLGLWKKFQQIDSNLSQLVRGPRSRSWIFGNILDRRVLLEYEDDGGAYTIKGCLGEKRLMITDPAAMKYIYQHFEQFERPPFEKFGESVVAGPENYNIFTARDSLRIKNLMNPAFKPAALRGYVPHFRTVAEKLTQKWEDLCMHRYPEKIQIDIHKIIHEATLEAAKRAVLGDRSAPISDMEVAFSKNCYNILSKLTGKPTKGALMTERIFGSIFPQFLLPVLLYIPSERMRTLRRHNFLMRSFVNEIRAAIVKEWNVEEVGQECILDVMKHTGDETQHDLLEILTWQVPILLVAGQDTVGNSITWALYEFAKNPEWQEQVRNEIIQAQAGKSGEDSEPALLDQLQYLNAHIKEVLRLYPGAPTIDRIALEDVVLPLASPVQSGDGTKSISQIPIKRGDRIMVDLAAYNRRHSIWGDDADTFKPSRWLDGSDPGKSTGIGPYANLATFSGGPRICIGWRFAILQMQVFLTGCLSKLQLRIPTGVEVHPVKSFTIYPATQEKEESLPLEIALLN</sequence>
<evidence type="ECO:0000256" key="13">
    <source>
        <dbReference type="PIRSR" id="PIRSR602401-1"/>
    </source>
</evidence>
<evidence type="ECO:0008006" key="18">
    <source>
        <dbReference type="Google" id="ProtNLM"/>
    </source>
</evidence>
<evidence type="ECO:0000256" key="8">
    <source>
        <dbReference type="ARBA" id="ARBA00022989"/>
    </source>
</evidence>
<dbReference type="InterPro" id="IPR050121">
    <property type="entry name" value="Cytochrome_P450_monoxygenase"/>
</dbReference>